<dbReference type="EMBL" id="JAEMWV010000022">
    <property type="protein sequence ID" value="MBN8254007.1"/>
    <property type="molecule type" value="Genomic_DNA"/>
</dbReference>
<dbReference type="InterPro" id="IPR011004">
    <property type="entry name" value="Trimer_LpxA-like_sf"/>
</dbReference>
<proteinExistence type="inferred from homology"/>
<dbReference type="InterPro" id="IPR029044">
    <property type="entry name" value="Nucleotide-diphossugar_trans"/>
</dbReference>
<dbReference type="SUPFAM" id="SSF53448">
    <property type="entry name" value="Nucleotide-diphospho-sugar transferases"/>
    <property type="match status" value="1"/>
</dbReference>
<evidence type="ECO:0000313" key="5">
    <source>
        <dbReference type="EMBL" id="MBN8254007.1"/>
    </source>
</evidence>
<keyword evidence="2" id="KW-0320">Glycogen biosynthesis</keyword>
<name>A0A8I1MIU7_9BACI</name>
<dbReference type="Proteomes" id="UP000664578">
    <property type="component" value="Unassembled WGS sequence"/>
</dbReference>
<accession>A0A8I1MIU7</accession>
<dbReference type="RefSeq" id="WP_119543493.1">
    <property type="nucleotide sequence ID" value="NZ_CM125968.1"/>
</dbReference>
<dbReference type="Gene3D" id="3.90.550.10">
    <property type="entry name" value="Spore Coat Polysaccharide Biosynthesis Protein SpsA, Chain A"/>
    <property type="match status" value="2"/>
</dbReference>
<dbReference type="AlphaFoldDB" id="A0A8I1MIU7"/>
<dbReference type="GO" id="GO:0005978">
    <property type="term" value="P:glycogen biosynthetic process"/>
    <property type="evidence" value="ECO:0007669"/>
    <property type="project" value="UniProtKB-KW"/>
</dbReference>
<dbReference type="InterPro" id="IPR011831">
    <property type="entry name" value="ADP-Glc_PPase"/>
</dbReference>
<evidence type="ECO:0000313" key="6">
    <source>
        <dbReference type="Proteomes" id="UP000664578"/>
    </source>
</evidence>
<sequence length="341" mass="38218">MNNQMLGIIDACTTTSSLQPLTFYRSIAAVPFAGRYRLIDFMLSNMVNSGVQSVAIFPKDRYRALTDHIGSGKEWDLDRKRDGLFIFPPVKNDLKLEDPSLIAQFRYHIDYFLRSKQDYVIIANSYTICTIDFNQVLKRHVAQGAVVTSVVSGNTPLNIYIINKKALLDILQNETQDFDTITELVHYLSSSSKVITYEQNGYLSQVDSLEAYYKASMDILSAETWKQLFLRTRPVYTKTKDEPPTRYAKTAVVKNSMIANGCVIEGHVENSIIFRGVKIGKGAVVKNSIVMQKGAILENSVLNYVVLDKDVKIGSHEELNGEPNLPRVLAKGTVQGALMNS</sequence>
<dbReference type="PANTHER" id="PTHR43523:SF6">
    <property type="entry name" value="GLYCOGEN BIOSYNTHESIS PROTEIN GLGD"/>
    <property type="match status" value="1"/>
</dbReference>
<evidence type="ECO:0000259" key="3">
    <source>
        <dbReference type="Pfam" id="PF00483"/>
    </source>
</evidence>
<reference evidence="5" key="1">
    <citation type="submission" date="2020-12" db="EMBL/GenBank/DDBJ databases">
        <title>PHA producing bacteria isolated from mangrove.</title>
        <authorList>
            <person name="Zheng W."/>
            <person name="Yu S."/>
            <person name="Huang Y."/>
        </authorList>
    </citation>
    <scope>NUCLEOTIDE SEQUENCE</scope>
    <source>
        <strain evidence="5">GN22-4</strain>
    </source>
</reference>
<keyword evidence="5" id="KW-0548">Nucleotidyltransferase</keyword>
<feature type="domain" description="Glucose-1-phosphate adenylyltransferase/Bifunctional protein GlmU-like C-terminal hexapeptide" evidence="4">
    <location>
        <begin position="249"/>
        <end position="317"/>
    </location>
</feature>
<dbReference type="InterPro" id="IPR005835">
    <property type="entry name" value="NTP_transferase_dom"/>
</dbReference>
<dbReference type="Pfam" id="PF24894">
    <property type="entry name" value="Hexapep_GlmU"/>
    <property type="match status" value="1"/>
</dbReference>
<dbReference type="CDD" id="cd02508">
    <property type="entry name" value="ADP_Glucose_PP"/>
    <property type="match status" value="1"/>
</dbReference>
<dbReference type="GO" id="GO:0008878">
    <property type="term" value="F:glucose-1-phosphate adenylyltransferase activity"/>
    <property type="evidence" value="ECO:0007669"/>
    <property type="project" value="InterPro"/>
</dbReference>
<dbReference type="GeneID" id="93684112"/>
<dbReference type="CDD" id="cd04651">
    <property type="entry name" value="LbH_G1P_AT_C"/>
    <property type="match status" value="1"/>
</dbReference>
<organism evidence="5 6">
    <name type="scientific">Priestia flexa</name>
    <dbReference type="NCBI Taxonomy" id="86664"/>
    <lineage>
        <taxon>Bacteria</taxon>
        <taxon>Bacillati</taxon>
        <taxon>Bacillota</taxon>
        <taxon>Bacilli</taxon>
        <taxon>Bacillales</taxon>
        <taxon>Bacillaceae</taxon>
        <taxon>Priestia</taxon>
    </lineage>
</organism>
<comment type="similarity">
    <text evidence="1">Belongs to the bacterial/plant glucose-1-phosphate adenylyltransferase family.</text>
</comment>
<dbReference type="SUPFAM" id="SSF51161">
    <property type="entry name" value="Trimeric LpxA-like enzymes"/>
    <property type="match status" value="1"/>
</dbReference>
<dbReference type="InterPro" id="IPR056818">
    <property type="entry name" value="GlmU/GlgC-like_hexapep"/>
</dbReference>
<dbReference type="Gene3D" id="2.160.10.10">
    <property type="entry name" value="Hexapeptide repeat proteins"/>
    <property type="match status" value="1"/>
</dbReference>
<comment type="caution">
    <text evidence="5">The sequence shown here is derived from an EMBL/GenBank/DDBJ whole genome shotgun (WGS) entry which is preliminary data.</text>
</comment>
<evidence type="ECO:0000256" key="2">
    <source>
        <dbReference type="ARBA" id="ARBA00023056"/>
    </source>
</evidence>
<dbReference type="Pfam" id="PF00483">
    <property type="entry name" value="NTP_transferase"/>
    <property type="match status" value="1"/>
</dbReference>
<keyword evidence="5" id="KW-0808">Transferase</keyword>
<protein>
    <submittedName>
        <fullName evidence="5">Glucose-1-phosphate adenylyltransferase</fullName>
    </submittedName>
</protein>
<gene>
    <name evidence="5" type="ORF">JF537_21125</name>
</gene>
<dbReference type="PANTHER" id="PTHR43523">
    <property type="entry name" value="GLUCOSE-1-PHOSPHATE ADENYLYLTRANSFERASE-RELATED"/>
    <property type="match status" value="1"/>
</dbReference>
<evidence type="ECO:0000259" key="4">
    <source>
        <dbReference type="Pfam" id="PF24894"/>
    </source>
</evidence>
<evidence type="ECO:0000256" key="1">
    <source>
        <dbReference type="ARBA" id="ARBA00010443"/>
    </source>
</evidence>
<feature type="domain" description="Nucleotidyl transferase" evidence="3">
    <location>
        <begin position="16"/>
        <end position="150"/>
    </location>
</feature>